<evidence type="ECO:0000313" key="1">
    <source>
        <dbReference type="EMBL" id="JAD20738.1"/>
    </source>
</evidence>
<accession>A0A0A8Y6M8</accession>
<reference evidence="1" key="1">
    <citation type="submission" date="2014-09" db="EMBL/GenBank/DDBJ databases">
        <authorList>
            <person name="Magalhaes I.L.F."/>
            <person name="Oliveira U."/>
            <person name="Santos F.R."/>
            <person name="Vidigal T.H.D.A."/>
            <person name="Brescovit A.D."/>
            <person name="Santos A.J."/>
        </authorList>
    </citation>
    <scope>NUCLEOTIDE SEQUENCE</scope>
    <source>
        <tissue evidence="1">Shoot tissue taken approximately 20 cm above the soil surface</tissue>
    </source>
</reference>
<protein>
    <submittedName>
        <fullName evidence="1">Uncharacterized protein</fullName>
    </submittedName>
</protein>
<sequence>MSPPALLPP</sequence>
<dbReference type="EMBL" id="GBRH01277157">
    <property type="protein sequence ID" value="JAD20738.1"/>
    <property type="molecule type" value="Transcribed_RNA"/>
</dbReference>
<name>A0A0A8Y6M8_ARUDO</name>
<reference evidence="1" key="2">
    <citation type="journal article" date="2015" name="Data Brief">
        <title>Shoot transcriptome of the giant reed, Arundo donax.</title>
        <authorList>
            <person name="Barrero R.A."/>
            <person name="Guerrero F.D."/>
            <person name="Moolhuijzen P."/>
            <person name="Goolsby J.A."/>
            <person name="Tidwell J."/>
            <person name="Bellgard S.E."/>
            <person name="Bellgard M.I."/>
        </authorList>
    </citation>
    <scope>NUCLEOTIDE SEQUENCE</scope>
    <source>
        <tissue evidence="1">Shoot tissue taken approximately 20 cm above the soil surface</tissue>
    </source>
</reference>
<organism evidence="1">
    <name type="scientific">Arundo donax</name>
    <name type="common">Giant reed</name>
    <name type="synonym">Donax arundinaceus</name>
    <dbReference type="NCBI Taxonomy" id="35708"/>
    <lineage>
        <taxon>Eukaryota</taxon>
        <taxon>Viridiplantae</taxon>
        <taxon>Streptophyta</taxon>
        <taxon>Embryophyta</taxon>
        <taxon>Tracheophyta</taxon>
        <taxon>Spermatophyta</taxon>
        <taxon>Magnoliopsida</taxon>
        <taxon>Liliopsida</taxon>
        <taxon>Poales</taxon>
        <taxon>Poaceae</taxon>
        <taxon>PACMAD clade</taxon>
        <taxon>Arundinoideae</taxon>
        <taxon>Arundineae</taxon>
        <taxon>Arundo</taxon>
    </lineage>
</organism>
<proteinExistence type="predicted"/>